<dbReference type="PROSITE" id="PS01228">
    <property type="entry name" value="COF_1"/>
    <property type="match status" value="1"/>
</dbReference>
<dbReference type="SFLD" id="SFLDG01144">
    <property type="entry name" value="C2.B.4:_PGP_Like"/>
    <property type="match status" value="1"/>
</dbReference>
<dbReference type="InterPro" id="IPR006379">
    <property type="entry name" value="HAD-SF_hydro_IIB"/>
</dbReference>
<dbReference type="Gene3D" id="3.40.50.1000">
    <property type="entry name" value="HAD superfamily/HAD-like"/>
    <property type="match status" value="1"/>
</dbReference>
<proteinExistence type="predicted"/>
<dbReference type="Gene3D" id="3.30.1240.10">
    <property type="match status" value="1"/>
</dbReference>
<dbReference type="Proteomes" id="UP000664256">
    <property type="component" value="Unassembled WGS sequence"/>
</dbReference>
<sequence length="264" mass="28894">MVAIKVVMSDVDGTILNFHHQISNNLKNEVKKLTAKGIPFVLASARSPEGMKQISRELALENVPLVAFNGALILKEATTIFTKPLEKYEVMRILTLLAAHFPNIGINLYSENNWYVNKVDEHIKGESKITQLTPKVADLASLAATVPVHKLLLIASEAEISAAYEFLTPQVTTSALYLSKENYLEITHRAVSKAEALRKIAAYYQITCREIMAFGDNYNDLPMLKAAGIGIAMANAPLAVKKAADKVTKTNDEDGVASVLAKLQ</sequence>
<dbReference type="InterPro" id="IPR000150">
    <property type="entry name" value="Cof"/>
</dbReference>
<dbReference type="InterPro" id="IPR023214">
    <property type="entry name" value="HAD_sf"/>
</dbReference>
<name>A0ABS3HAN0_9ENTE</name>
<dbReference type="Pfam" id="PF08282">
    <property type="entry name" value="Hydrolase_3"/>
    <property type="match status" value="1"/>
</dbReference>
<organism evidence="1 2">
    <name type="scientific">Candidatus Enterococcus myersii</name>
    <dbReference type="NCBI Taxonomy" id="2815322"/>
    <lineage>
        <taxon>Bacteria</taxon>
        <taxon>Bacillati</taxon>
        <taxon>Bacillota</taxon>
        <taxon>Bacilli</taxon>
        <taxon>Lactobacillales</taxon>
        <taxon>Enterococcaceae</taxon>
        <taxon>Enterococcus</taxon>
    </lineage>
</organism>
<evidence type="ECO:0000313" key="1">
    <source>
        <dbReference type="EMBL" id="MBO0450092.1"/>
    </source>
</evidence>
<dbReference type="PANTHER" id="PTHR10000">
    <property type="entry name" value="PHOSPHOSERINE PHOSPHATASE"/>
    <property type="match status" value="1"/>
</dbReference>
<dbReference type="RefSeq" id="WP_206904435.1">
    <property type="nucleotide sequence ID" value="NZ_JAFLVT010000017.1"/>
</dbReference>
<comment type="caution">
    <text evidence="1">The sequence shown here is derived from an EMBL/GenBank/DDBJ whole genome shotgun (WGS) entry which is preliminary data.</text>
</comment>
<dbReference type="PROSITE" id="PS01229">
    <property type="entry name" value="COF_2"/>
    <property type="match status" value="1"/>
</dbReference>
<evidence type="ECO:0000313" key="2">
    <source>
        <dbReference type="Proteomes" id="UP000664256"/>
    </source>
</evidence>
<dbReference type="CDD" id="cd07516">
    <property type="entry name" value="HAD_Pase"/>
    <property type="match status" value="1"/>
</dbReference>
<dbReference type="InterPro" id="IPR036412">
    <property type="entry name" value="HAD-like_sf"/>
</dbReference>
<accession>A0ABS3HAN0</accession>
<keyword evidence="2" id="KW-1185">Reference proteome</keyword>
<dbReference type="PANTHER" id="PTHR10000:SF8">
    <property type="entry name" value="HAD SUPERFAMILY HYDROLASE-LIKE, TYPE 3"/>
    <property type="match status" value="1"/>
</dbReference>
<protein>
    <submittedName>
        <fullName evidence="1">HAD family phosphatase</fullName>
    </submittedName>
</protein>
<dbReference type="SFLD" id="SFLDS00003">
    <property type="entry name" value="Haloacid_Dehalogenase"/>
    <property type="match status" value="1"/>
</dbReference>
<dbReference type="EMBL" id="JAFLVT010000017">
    <property type="protein sequence ID" value="MBO0450092.1"/>
    <property type="molecule type" value="Genomic_DNA"/>
</dbReference>
<dbReference type="SUPFAM" id="SSF56784">
    <property type="entry name" value="HAD-like"/>
    <property type="match status" value="1"/>
</dbReference>
<reference evidence="1 2" key="1">
    <citation type="submission" date="2021-03" db="EMBL/GenBank/DDBJ databases">
        <title>Enterococcal diversity collection.</title>
        <authorList>
            <person name="Gilmore M.S."/>
            <person name="Schwartzman J."/>
            <person name="Van Tyne D."/>
            <person name="Martin M."/>
            <person name="Earl A.M."/>
            <person name="Manson A.L."/>
            <person name="Straub T."/>
            <person name="Salamzade R."/>
            <person name="Saavedra J."/>
            <person name="Lebreton F."/>
            <person name="Prichula J."/>
            <person name="Schaufler K."/>
            <person name="Gaca A."/>
            <person name="Sgardioli B."/>
            <person name="Wagenaar J."/>
            <person name="Strong T."/>
        </authorList>
    </citation>
    <scope>NUCLEOTIDE SEQUENCE [LARGE SCALE GENOMIC DNA]</scope>
    <source>
        <strain evidence="1 2">MJM12</strain>
    </source>
</reference>
<dbReference type="SFLD" id="SFLDG01140">
    <property type="entry name" value="C2.B:_Phosphomannomutase_and_P"/>
    <property type="match status" value="1"/>
</dbReference>
<dbReference type="NCBIfam" id="TIGR01484">
    <property type="entry name" value="HAD-SF-IIB"/>
    <property type="match status" value="1"/>
</dbReference>
<dbReference type="NCBIfam" id="TIGR00099">
    <property type="entry name" value="Cof-subfamily"/>
    <property type="match status" value="1"/>
</dbReference>
<gene>
    <name evidence="1" type="ORF">JZO76_11225</name>
</gene>